<dbReference type="SUPFAM" id="SSF69279">
    <property type="entry name" value="Phage tail proteins"/>
    <property type="match status" value="2"/>
</dbReference>
<accession>A0A2U2N100</accession>
<organism evidence="4 5">
    <name type="scientific">Sediminicurvatus halobius</name>
    <dbReference type="NCBI Taxonomy" id="2182432"/>
    <lineage>
        <taxon>Bacteria</taxon>
        <taxon>Pseudomonadati</taxon>
        <taxon>Pseudomonadota</taxon>
        <taxon>Gammaproteobacteria</taxon>
        <taxon>Chromatiales</taxon>
        <taxon>Ectothiorhodospiraceae</taxon>
        <taxon>Sediminicurvatus</taxon>
    </lineage>
</organism>
<evidence type="ECO:0000259" key="3">
    <source>
        <dbReference type="Pfam" id="PF22255"/>
    </source>
</evidence>
<dbReference type="Proteomes" id="UP000245474">
    <property type="component" value="Unassembled WGS sequence"/>
</dbReference>
<dbReference type="PIRSF" id="PIRSF004440">
    <property type="entry name" value="GpP"/>
    <property type="match status" value="1"/>
</dbReference>
<dbReference type="OrthoDB" id="9016931at2"/>
<evidence type="ECO:0000313" key="5">
    <source>
        <dbReference type="Proteomes" id="UP000245474"/>
    </source>
</evidence>
<dbReference type="InterPro" id="IPR053982">
    <property type="entry name" value="Gp44/GpP-like_C"/>
</dbReference>
<comment type="caution">
    <text evidence="4">The sequence shown here is derived from an EMBL/GenBank/DDBJ whole genome shotgun (WGS) entry which is preliminary data.</text>
</comment>
<dbReference type="Pfam" id="PF22255">
    <property type="entry name" value="Gp44-like_2nd"/>
    <property type="match status" value="1"/>
</dbReference>
<dbReference type="InterPro" id="IPR026276">
    <property type="entry name" value="Baseplate_GpP"/>
</dbReference>
<dbReference type="AlphaFoldDB" id="A0A2U2N100"/>
<feature type="domain" description="Baseplate hub protein gp44/GpP-like second" evidence="3">
    <location>
        <begin position="91"/>
        <end position="173"/>
    </location>
</feature>
<dbReference type="Pfam" id="PF21683">
    <property type="entry name" value="GpP-like_1st"/>
    <property type="match status" value="1"/>
</dbReference>
<dbReference type="InterPro" id="IPR023399">
    <property type="entry name" value="Baseplate-like_2-layer_sand"/>
</dbReference>
<evidence type="ECO:0000259" key="2">
    <source>
        <dbReference type="Pfam" id="PF21929"/>
    </source>
</evidence>
<dbReference type="Gene3D" id="3.30.1920.10">
    <property type="entry name" value="Baseplate protein-like domains - 2 layer sandwich fold"/>
    <property type="match status" value="1"/>
</dbReference>
<evidence type="ECO:0008006" key="6">
    <source>
        <dbReference type="Google" id="ProtNLM"/>
    </source>
</evidence>
<dbReference type="Pfam" id="PF21929">
    <property type="entry name" value="GpP_4th"/>
    <property type="match status" value="1"/>
</dbReference>
<proteinExistence type="predicted"/>
<protein>
    <recommendedName>
        <fullName evidence="6">Phage tail protein</fullName>
    </recommendedName>
</protein>
<dbReference type="RefSeq" id="WP_109678845.1">
    <property type="nucleotide sequence ID" value="NZ_CP086615.1"/>
</dbReference>
<dbReference type="InterPro" id="IPR049354">
    <property type="entry name" value="GpP-like_N"/>
</dbReference>
<evidence type="ECO:0000313" key="4">
    <source>
        <dbReference type="EMBL" id="PWG62866.1"/>
    </source>
</evidence>
<name>A0A2U2N100_9GAMM</name>
<evidence type="ECO:0000259" key="1">
    <source>
        <dbReference type="Pfam" id="PF21683"/>
    </source>
</evidence>
<dbReference type="EMBL" id="QFFI01000015">
    <property type="protein sequence ID" value="PWG62866.1"/>
    <property type="molecule type" value="Genomic_DNA"/>
</dbReference>
<feature type="domain" description="Baseplate hub protein gp44/GpP-like C-terminal" evidence="2">
    <location>
        <begin position="251"/>
        <end position="333"/>
    </location>
</feature>
<dbReference type="Gene3D" id="3.55.50.10">
    <property type="entry name" value="Baseplate protein-like domains"/>
    <property type="match status" value="1"/>
</dbReference>
<reference evidence="4 5" key="1">
    <citation type="submission" date="2018-05" db="EMBL/GenBank/DDBJ databases">
        <title>Spiribacter halobius sp. nov., a moderately halophilic bacterium isolated from marine solar saltern.</title>
        <authorList>
            <person name="Zheng W.-S."/>
            <person name="Lu D.-C."/>
            <person name="Du Z.-J."/>
        </authorList>
    </citation>
    <scope>NUCLEOTIDE SEQUENCE [LARGE SCALE GENOMIC DNA]</scope>
    <source>
        <strain evidence="4 5">E85</strain>
    </source>
</reference>
<sequence length="346" mass="39171">MSELALVIGGTRHRGWTEVEIRRGLDQVADRFELSLTERWAEGQAPRPIQAGAACTVEIDGERVITGHVDDVLPSYDAEQHSIVVSGRSLTADLVDCAGRRETWEQPRRLEQVAREIAEPFGIEVVVEVDTGEPLRRPAVEPGQPYHEALEQLARYRAVLLVTDPQGRLVITRPPRSRLREALVLGENIRSGAGRFSVRDRFSRVIVEGQEPALEDWQSGDSARRPDGVAEDTGIRYRPMLVLADTAVDSASCRQRAEWEGRKRRARGRGVTYTVAHWRHRESLWRPGDLVQVRDPWLGVDAWRLIEGVLFRLDDQGERTELRVVPQEAWDIEAEPEPQPEQEAWG</sequence>
<feature type="domain" description="Baseplate hub protein gp44-like N-terminal" evidence="1">
    <location>
        <begin position="4"/>
        <end position="89"/>
    </location>
</feature>
<dbReference type="Gene3D" id="2.30.300.10">
    <property type="entry name" value="Baseplate protein-like domain - beta roll fold"/>
    <property type="match status" value="1"/>
</dbReference>
<dbReference type="InterPro" id="IPR053981">
    <property type="entry name" value="Gp44/GpP-like_2nd"/>
</dbReference>
<keyword evidence="5" id="KW-1185">Reference proteome</keyword>
<gene>
    <name evidence="4" type="ORF">DEM34_10900</name>
</gene>